<organism evidence="2 3">
    <name type="scientific">Microvirga mediterraneensis</name>
    <dbReference type="NCBI Taxonomy" id="2754695"/>
    <lineage>
        <taxon>Bacteria</taxon>
        <taxon>Pseudomonadati</taxon>
        <taxon>Pseudomonadota</taxon>
        <taxon>Alphaproteobacteria</taxon>
        <taxon>Hyphomicrobiales</taxon>
        <taxon>Methylobacteriaceae</taxon>
        <taxon>Microvirga</taxon>
    </lineage>
</organism>
<dbReference type="Gene3D" id="3.10.129.10">
    <property type="entry name" value="Hotdog Thioesterase"/>
    <property type="match status" value="1"/>
</dbReference>
<dbReference type="SUPFAM" id="SSF54637">
    <property type="entry name" value="Thioesterase/thiol ester dehydrase-isomerase"/>
    <property type="match status" value="1"/>
</dbReference>
<reference evidence="2 3" key="1">
    <citation type="submission" date="2020-07" db="EMBL/GenBank/DDBJ databases">
        <title>Draft genome and description of Microvirga mediterraneensis Marseille-Q2068 sp. nov.</title>
        <authorList>
            <person name="Boxberger M."/>
        </authorList>
    </citation>
    <scope>NUCLEOTIDE SEQUENCE [LARGE SCALE GENOMIC DNA]</scope>
    <source>
        <strain evidence="2 3">Marseille-Q2068</strain>
    </source>
</reference>
<dbReference type="PANTHER" id="PTHR42993:SF1">
    <property type="entry name" value="MAOC-LIKE DEHYDRATASE DOMAIN-CONTAINING PROTEIN"/>
    <property type="match status" value="1"/>
</dbReference>
<dbReference type="EMBL" id="JACDXJ010000001">
    <property type="protein sequence ID" value="MBA1156018.1"/>
    <property type="molecule type" value="Genomic_DNA"/>
</dbReference>
<evidence type="ECO:0000259" key="1">
    <source>
        <dbReference type="Pfam" id="PF01575"/>
    </source>
</evidence>
<sequence length="155" mass="17215">MSPEDYRLGTLERFVGHDFGVSDWVLIDQDRIERFAACTGDSQWIHVEAERARRESPFGGTIAHGNLIVSMLPRFAYDLGVVPRDAGIVINYGADRIRFTAPVRSGSRIRSRIVLLAAEARGEDRVLATARYTVEIEGADRPALVADILTLFAAR</sequence>
<gene>
    <name evidence="2" type="ORF">H0S73_07735</name>
</gene>
<comment type="caution">
    <text evidence="2">The sequence shown here is derived from an EMBL/GenBank/DDBJ whole genome shotgun (WGS) entry which is preliminary data.</text>
</comment>
<dbReference type="InterPro" id="IPR002539">
    <property type="entry name" value="MaoC-like_dom"/>
</dbReference>
<proteinExistence type="predicted"/>
<evidence type="ECO:0000313" key="3">
    <source>
        <dbReference type="Proteomes" id="UP000572984"/>
    </source>
</evidence>
<dbReference type="AlphaFoldDB" id="A0A838BKM1"/>
<protein>
    <submittedName>
        <fullName evidence="2">MaoC family dehydratase</fullName>
    </submittedName>
</protein>
<evidence type="ECO:0000313" key="2">
    <source>
        <dbReference type="EMBL" id="MBA1156018.1"/>
    </source>
</evidence>
<name>A0A838BKM1_9HYPH</name>
<dbReference type="PANTHER" id="PTHR42993">
    <property type="entry name" value="MAOC-LIKE DEHYDRATASE DOMAIN-CONTAINING PROTEIN"/>
    <property type="match status" value="1"/>
</dbReference>
<feature type="domain" description="MaoC-like" evidence="1">
    <location>
        <begin position="16"/>
        <end position="129"/>
    </location>
</feature>
<dbReference type="Pfam" id="PF01575">
    <property type="entry name" value="MaoC_dehydratas"/>
    <property type="match status" value="1"/>
</dbReference>
<dbReference type="CDD" id="cd03450">
    <property type="entry name" value="NodN"/>
    <property type="match status" value="1"/>
</dbReference>
<dbReference type="InterPro" id="IPR029069">
    <property type="entry name" value="HotDog_dom_sf"/>
</dbReference>
<keyword evidence="3" id="KW-1185">Reference proteome</keyword>
<dbReference type="InterPro" id="IPR039375">
    <property type="entry name" value="NodN-like"/>
</dbReference>
<accession>A0A838BKM1</accession>
<dbReference type="Proteomes" id="UP000572984">
    <property type="component" value="Unassembled WGS sequence"/>
</dbReference>